<comment type="subcellular location">
    <subcellularLocation>
        <location evidence="2">Plastid</location>
    </subcellularLocation>
</comment>
<dbReference type="EMBL" id="MLFT02000007">
    <property type="protein sequence ID" value="PHT42254.1"/>
    <property type="molecule type" value="Genomic_DNA"/>
</dbReference>
<sequence>MSDDPKKPTIQSQGKSYSSPTLFNHLPFKKKKKHLNDGDFDHQTHILHGLIHSNRFGHLISLRFICCILPISSGLEAVFIKGYLSGEVVQVTLHSAMGDLKIVIESAMRGTNCIMDNLMVIDIAGMEQMGDDEVLFVIVESGSELWVRGLVNEPMNAERVFTDVVTCGPGYFRRYLALIITGVGCVAWYKVYPCSIDNMPDVSILGALFNYERFFEQDYRVPGFQVVKFLKTGNVTQPVNNAISEKPLCEFSIPASGPLLKAVGLGIMLSFILAGGIVPTKMGWSELSCIVVGYCMSGRNSGIRSWNFLKDIKNIRYTMNTQKYKAFYPPKKMSKQKKRNRATNSYVPFITVFLNKFLDKKTKGFLLDEIDIDDSDGINDSENLDSSDDIDRDLDTELELLTRMNGLTVDMMPEIDRFYITLQFELAKAMSPCIIWIPNIHDLDVNESNDLSLGLLVNHVSRSFRDKRIIYHEEDEL</sequence>
<evidence type="ECO:0000256" key="5">
    <source>
        <dbReference type="ARBA" id="ARBA00022741"/>
    </source>
</evidence>
<keyword evidence="5" id="KW-0547">Nucleotide-binding</keyword>
<evidence type="ECO:0000313" key="9">
    <source>
        <dbReference type="EMBL" id="PHT42254.1"/>
    </source>
</evidence>
<keyword evidence="6" id="KW-0067">ATP-binding</keyword>
<dbReference type="GO" id="GO:0005524">
    <property type="term" value="F:ATP binding"/>
    <property type="evidence" value="ECO:0007669"/>
    <property type="project" value="UniProtKB-KW"/>
</dbReference>
<evidence type="ECO:0000256" key="3">
    <source>
        <dbReference type="ARBA" id="ARBA00009361"/>
    </source>
</evidence>
<evidence type="ECO:0000256" key="2">
    <source>
        <dbReference type="ARBA" id="ARBA00004474"/>
    </source>
</evidence>
<dbReference type="STRING" id="33114.A0A2G2WAJ2"/>
<accession>A0A2G2WAJ2</accession>
<dbReference type="GO" id="GO:0009536">
    <property type="term" value="C:plastid"/>
    <property type="evidence" value="ECO:0007669"/>
    <property type="project" value="UniProtKB-SubCell"/>
</dbReference>
<comment type="caution">
    <text evidence="9">The sequence shown here is derived from an EMBL/GenBank/DDBJ whole genome shotgun (WGS) entry which is preliminary data.</text>
</comment>
<protein>
    <submittedName>
        <fullName evidence="9">Protein Ycf2</fullName>
    </submittedName>
</protein>
<evidence type="ECO:0000259" key="8">
    <source>
        <dbReference type="Pfam" id="PF25565"/>
    </source>
</evidence>
<feature type="compositionally biased region" description="Polar residues" evidence="7">
    <location>
        <begin position="9"/>
        <end position="22"/>
    </location>
</feature>
<proteinExistence type="inferred from homology"/>
<dbReference type="AlphaFoldDB" id="A0A2G2WAJ2"/>
<reference evidence="10" key="2">
    <citation type="journal article" date="2017" name="J. Anim. Genet.">
        <title>Multiple reference genome sequences of hot pepper reveal the massive evolution of plant disease resistance genes by retroduplication.</title>
        <authorList>
            <person name="Kim S."/>
            <person name="Park J."/>
            <person name="Yeom S.-I."/>
            <person name="Kim Y.-M."/>
            <person name="Seo E."/>
            <person name="Kim K.-T."/>
            <person name="Kim M.-S."/>
            <person name="Lee J.M."/>
            <person name="Cheong K."/>
            <person name="Shin H.-S."/>
            <person name="Kim S.-B."/>
            <person name="Han K."/>
            <person name="Lee J."/>
            <person name="Park M."/>
            <person name="Lee H.-A."/>
            <person name="Lee H.-Y."/>
            <person name="Lee Y."/>
            <person name="Oh S."/>
            <person name="Lee J.H."/>
            <person name="Choi E."/>
            <person name="Choi E."/>
            <person name="Lee S.E."/>
            <person name="Jeon J."/>
            <person name="Kim H."/>
            <person name="Choi G."/>
            <person name="Song H."/>
            <person name="Lee J."/>
            <person name="Lee S.-C."/>
            <person name="Kwon J.-K."/>
            <person name="Lee H.-Y."/>
            <person name="Koo N."/>
            <person name="Hong Y."/>
            <person name="Kim R.W."/>
            <person name="Kang W.-H."/>
            <person name="Huh J.H."/>
            <person name="Kang B.-C."/>
            <person name="Yang T.-J."/>
            <person name="Lee Y.-H."/>
            <person name="Bennetzen J.L."/>
            <person name="Choi D."/>
        </authorList>
    </citation>
    <scope>NUCLEOTIDE SEQUENCE [LARGE SCALE GENOMIC DNA]</scope>
    <source>
        <strain evidence="10">cv. PBC81</strain>
    </source>
</reference>
<evidence type="ECO:0000256" key="7">
    <source>
        <dbReference type="SAM" id="MobiDB-lite"/>
    </source>
</evidence>
<keyword evidence="4" id="KW-0934">Plastid</keyword>
<name>A0A2G2WAJ2_CAPBA</name>
<comment type="similarity">
    <text evidence="3">Belongs to the Ycf2 family.</text>
</comment>
<keyword evidence="10" id="KW-1185">Reference proteome</keyword>
<evidence type="ECO:0000256" key="1">
    <source>
        <dbReference type="ARBA" id="ARBA00002329"/>
    </source>
</evidence>
<evidence type="ECO:0000313" key="10">
    <source>
        <dbReference type="Proteomes" id="UP000224567"/>
    </source>
</evidence>
<dbReference type="Pfam" id="PF25565">
    <property type="entry name" value="Ubiquitin_At1g33420"/>
    <property type="match status" value="1"/>
</dbReference>
<organism evidence="9 10">
    <name type="scientific">Capsicum baccatum</name>
    <name type="common">Peruvian pepper</name>
    <dbReference type="NCBI Taxonomy" id="33114"/>
    <lineage>
        <taxon>Eukaryota</taxon>
        <taxon>Viridiplantae</taxon>
        <taxon>Streptophyta</taxon>
        <taxon>Embryophyta</taxon>
        <taxon>Tracheophyta</taxon>
        <taxon>Spermatophyta</taxon>
        <taxon>Magnoliopsida</taxon>
        <taxon>eudicotyledons</taxon>
        <taxon>Gunneridae</taxon>
        <taxon>Pentapetalae</taxon>
        <taxon>asterids</taxon>
        <taxon>lamiids</taxon>
        <taxon>Solanales</taxon>
        <taxon>Solanaceae</taxon>
        <taxon>Solanoideae</taxon>
        <taxon>Capsiceae</taxon>
        <taxon>Capsicum</taxon>
    </lineage>
</organism>
<gene>
    <name evidence="9" type="ORF">CQW23_16279</name>
</gene>
<evidence type="ECO:0000256" key="6">
    <source>
        <dbReference type="ARBA" id="ARBA00022840"/>
    </source>
</evidence>
<reference evidence="9 10" key="1">
    <citation type="journal article" date="2017" name="Genome Biol.">
        <title>New reference genome sequences of hot pepper reveal the massive evolution of plant disease-resistance genes by retroduplication.</title>
        <authorList>
            <person name="Kim S."/>
            <person name="Park J."/>
            <person name="Yeom S.I."/>
            <person name="Kim Y.M."/>
            <person name="Seo E."/>
            <person name="Kim K.T."/>
            <person name="Kim M.S."/>
            <person name="Lee J.M."/>
            <person name="Cheong K."/>
            <person name="Shin H.S."/>
            <person name="Kim S.B."/>
            <person name="Han K."/>
            <person name="Lee J."/>
            <person name="Park M."/>
            <person name="Lee H.A."/>
            <person name="Lee H.Y."/>
            <person name="Lee Y."/>
            <person name="Oh S."/>
            <person name="Lee J.H."/>
            <person name="Choi E."/>
            <person name="Choi E."/>
            <person name="Lee S.E."/>
            <person name="Jeon J."/>
            <person name="Kim H."/>
            <person name="Choi G."/>
            <person name="Song H."/>
            <person name="Lee J."/>
            <person name="Lee S.C."/>
            <person name="Kwon J.K."/>
            <person name="Lee H.Y."/>
            <person name="Koo N."/>
            <person name="Hong Y."/>
            <person name="Kim R.W."/>
            <person name="Kang W.H."/>
            <person name="Huh J.H."/>
            <person name="Kang B.C."/>
            <person name="Yang T.J."/>
            <person name="Lee Y.H."/>
            <person name="Bennetzen J.L."/>
            <person name="Choi D."/>
        </authorList>
    </citation>
    <scope>NUCLEOTIDE SEQUENCE [LARGE SCALE GENOMIC DNA]</scope>
    <source>
        <strain evidence="10">cv. PBC81</strain>
    </source>
</reference>
<comment type="function">
    <text evidence="1">Probable ATPase of unknown function. Its presence in a non-photosynthetic plant (Epifagus virginiana) and experiments in tobacco indicate that it has an essential function which is probably not related to photosynthesis.</text>
</comment>
<dbReference type="InterPro" id="IPR057765">
    <property type="entry name" value="MS1-like_ubiquitin"/>
</dbReference>
<dbReference type="PANTHER" id="PTHR33078:SF102">
    <property type="entry name" value="YCF2"/>
    <property type="match status" value="1"/>
</dbReference>
<feature type="region of interest" description="Disordered" evidence="7">
    <location>
        <begin position="1"/>
        <end position="23"/>
    </location>
</feature>
<feature type="domain" description="PHD finger protein MALE STERILITY 1-like ubiquitin-like" evidence="8">
    <location>
        <begin position="62"/>
        <end position="149"/>
    </location>
</feature>
<dbReference type="PANTHER" id="PTHR33078">
    <property type="entry name" value="PROTEIN YCF2-RELATED"/>
    <property type="match status" value="1"/>
</dbReference>
<dbReference type="Proteomes" id="UP000224567">
    <property type="component" value="Unassembled WGS sequence"/>
</dbReference>
<evidence type="ECO:0000256" key="4">
    <source>
        <dbReference type="ARBA" id="ARBA00022640"/>
    </source>
</evidence>